<protein>
    <submittedName>
        <fullName evidence="2">DNA metabolism protein</fullName>
    </submittedName>
</protein>
<organism evidence="2 3">
    <name type="scientific">Caldicellulosiruptor diazotrophicus</name>
    <dbReference type="NCBI Taxonomy" id="2806205"/>
    <lineage>
        <taxon>Bacteria</taxon>
        <taxon>Bacillati</taxon>
        <taxon>Bacillota</taxon>
        <taxon>Bacillota incertae sedis</taxon>
        <taxon>Caldicellulosiruptorales</taxon>
        <taxon>Caldicellulosiruptoraceae</taxon>
        <taxon>Caldicellulosiruptor</taxon>
    </lineage>
</organism>
<dbReference type="NCBIfam" id="TIGR03915">
    <property type="entry name" value="SAM_7_link_chp"/>
    <property type="match status" value="1"/>
</dbReference>
<dbReference type="InterPro" id="IPR025404">
    <property type="entry name" value="DUF4130"/>
</dbReference>
<dbReference type="InterPro" id="IPR023875">
    <property type="entry name" value="DNA_repair_put"/>
</dbReference>
<evidence type="ECO:0000313" key="2">
    <source>
        <dbReference type="EMBL" id="BCS80677.1"/>
    </source>
</evidence>
<gene>
    <name evidence="2" type="ORF">CaldiYA01_06370</name>
</gene>
<keyword evidence="3" id="KW-1185">Reference proteome</keyword>
<name>A0ABN6E5Z1_9FIRM</name>
<evidence type="ECO:0000259" key="1">
    <source>
        <dbReference type="Pfam" id="PF13566"/>
    </source>
</evidence>
<dbReference type="RefSeq" id="WP_207181256.1">
    <property type="nucleotide sequence ID" value="NZ_AP024480.1"/>
</dbReference>
<dbReference type="EMBL" id="AP024480">
    <property type="protein sequence ID" value="BCS80677.1"/>
    <property type="molecule type" value="Genomic_DNA"/>
</dbReference>
<sequence>MYKIFLYDGTFEGFMCAAFHIISEGIDKDSTIIVSKNEYQPMFIDNVREVQSDLKTFLEIRKEMIKKADNSVFKRIYYAFLSDTKDKEGYILRYLFYVLVHGKKIKYLYSDDIVNTVEKMAKNVSREIGKYMGLIRFCETDKGFLYAKFEPKNDIIKPIAYFFKNRLNEFYWVIHDVKRNKVAIYDRKKVQFLTCDNLKLKVTHQDEMFQMLWKNYFKAMAIEERKNLKLQQQNMPKRYWKYLLEKN</sequence>
<proteinExistence type="predicted"/>
<accession>A0ABN6E5Z1</accession>
<feature type="domain" description="DUF4130" evidence="1">
    <location>
        <begin position="86"/>
        <end position="245"/>
    </location>
</feature>
<reference evidence="2 3" key="1">
    <citation type="submission" date="2021-02" db="EMBL/GenBank/DDBJ databases">
        <title>Nitrogen-fixing ability and nitrogen fixation related genes of thermophilic fermentative bacteria in the genus Caldicellulosiruptor.</title>
        <authorList>
            <person name="Chen Y."/>
            <person name="Nishihara A."/>
            <person name="Haruta S."/>
        </authorList>
    </citation>
    <scope>NUCLEOTIDE SEQUENCE [LARGE SCALE GENOMIC DNA]</scope>
    <source>
        <strain evidence="2 3">YA01</strain>
    </source>
</reference>
<evidence type="ECO:0000313" key="3">
    <source>
        <dbReference type="Proteomes" id="UP000663623"/>
    </source>
</evidence>
<dbReference type="Proteomes" id="UP000663623">
    <property type="component" value="Chromosome"/>
</dbReference>
<dbReference type="Pfam" id="PF13566">
    <property type="entry name" value="DUF4130"/>
    <property type="match status" value="1"/>
</dbReference>